<dbReference type="InterPro" id="IPR007472">
    <property type="entry name" value="N-end_Aminoacyl_Trfase_C"/>
</dbReference>
<accession>A0A9E8JS76</accession>
<evidence type="ECO:0000313" key="4">
    <source>
        <dbReference type="EMBL" id="QQD24121.1"/>
    </source>
</evidence>
<protein>
    <recommendedName>
        <fullName evidence="1">Aspartate/glutamate leucyltransferase</fullName>
        <ecNumber evidence="1">2.3.2.29</ecNumber>
    </recommendedName>
</protein>
<sequence>MHSRTFRLFQPTDTHSCSYLNDRDARSTYVDPGEELDQQSLTLLSLNGFRRSGRLLYRPDCPGCSACQSVRLRLSDFKASRNQRRILRRNQDLRLSVAKPMQAEAGCYALFERYINTRHADGDMYPASREQFADFLLSDFGTSRFLLAHRDGELVACMVFDLLLDGVSSVYCFYAPEEEKRSLGTFMILCLNQLAQGLLLPYNYLGYYVEGSRKMDYKANFSPLEAWNGHYWQPLTE</sequence>
<dbReference type="NCBIfam" id="NF002346">
    <property type="entry name" value="PRK01305.2-3"/>
    <property type="match status" value="1"/>
</dbReference>
<dbReference type="HAMAP" id="MF_00689">
    <property type="entry name" value="Bpt"/>
    <property type="match status" value="1"/>
</dbReference>
<comment type="catalytic activity">
    <reaction evidence="1">
        <text>N-terminal L-glutamyl-[protein] + L-leucyl-tRNA(Leu) = N-terminal L-leucyl-L-glutamyl-[protein] + tRNA(Leu) + H(+)</text>
        <dbReference type="Rhea" id="RHEA:50412"/>
        <dbReference type="Rhea" id="RHEA-COMP:9613"/>
        <dbReference type="Rhea" id="RHEA-COMP:9622"/>
        <dbReference type="Rhea" id="RHEA-COMP:12664"/>
        <dbReference type="Rhea" id="RHEA-COMP:12668"/>
        <dbReference type="ChEBI" id="CHEBI:15378"/>
        <dbReference type="ChEBI" id="CHEBI:64721"/>
        <dbReference type="ChEBI" id="CHEBI:78442"/>
        <dbReference type="ChEBI" id="CHEBI:78494"/>
        <dbReference type="ChEBI" id="CHEBI:133041"/>
        <dbReference type="EC" id="2.3.2.29"/>
    </reaction>
</comment>
<dbReference type="PANTHER" id="PTHR21367:SF1">
    <property type="entry name" value="ARGINYL-TRNA--PROTEIN TRANSFERASE 1"/>
    <property type="match status" value="1"/>
</dbReference>
<keyword evidence="1 4" id="KW-0012">Acyltransferase</keyword>
<dbReference type="InterPro" id="IPR030700">
    <property type="entry name" value="N-end_Aminoacyl_Trfase"/>
</dbReference>
<dbReference type="SUPFAM" id="SSF55729">
    <property type="entry name" value="Acyl-CoA N-acyltransferases (Nat)"/>
    <property type="match status" value="1"/>
</dbReference>
<dbReference type="InterPro" id="IPR016181">
    <property type="entry name" value="Acyl_CoA_acyltransferase"/>
</dbReference>
<comment type="subcellular location">
    <subcellularLocation>
        <location evidence="1">Cytoplasm</location>
    </subcellularLocation>
</comment>
<dbReference type="Pfam" id="PF04377">
    <property type="entry name" value="ATE_C"/>
    <property type="match status" value="1"/>
</dbReference>
<dbReference type="EC" id="2.3.2.29" evidence="1"/>
<dbReference type="NCBIfam" id="NF002341">
    <property type="entry name" value="PRK01305.1-1"/>
    <property type="match status" value="1"/>
</dbReference>
<dbReference type="Proteomes" id="UP000596074">
    <property type="component" value="Chromosome"/>
</dbReference>
<comment type="similarity">
    <text evidence="1">Belongs to the R-transferase family. Bpt subfamily.</text>
</comment>
<dbReference type="KEGG" id="vcw:GJQ55_06355"/>
<feature type="domain" description="N-end aminoacyl transferase N-terminal" evidence="2">
    <location>
        <begin position="15"/>
        <end position="85"/>
    </location>
</feature>
<dbReference type="GO" id="GO:0008914">
    <property type="term" value="F:leucyl-tRNA--protein transferase activity"/>
    <property type="evidence" value="ECO:0007669"/>
    <property type="project" value="UniProtKB-UniRule"/>
</dbReference>
<dbReference type="AlphaFoldDB" id="A0A9E8JS76"/>
<evidence type="ECO:0000259" key="3">
    <source>
        <dbReference type="Pfam" id="PF04377"/>
    </source>
</evidence>
<comment type="catalytic activity">
    <reaction evidence="1">
        <text>N-terminal L-aspartyl-[protein] + L-leucyl-tRNA(Leu) = N-terminal L-leucyl-L-aspartyl-[protein] + tRNA(Leu) + H(+)</text>
        <dbReference type="Rhea" id="RHEA:50420"/>
        <dbReference type="Rhea" id="RHEA-COMP:9613"/>
        <dbReference type="Rhea" id="RHEA-COMP:9622"/>
        <dbReference type="Rhea" id="RHEA-COMP:12669"/>
        <dbReference type="Rhea" id="RHEA-COMP:12674"/>
        <dbReference type="ChEBI" id="CHEBI:15378"/>
        <dbReference type="ChEBI" id="CHEBI:64720"/>
        <dbReference type="ChEBI" id="CHEBI:78442"/>
        <dbReference type="ChEBI" id="CHEBI:78494"/>
        <dbReference type="ChEBI" id="CHEBI:133042"/>
        <dbReference type="EC" id="2.3.2.29"/>
    </reaction>
</comment>
<proteinExistence type="inferred from homology"/>
<dbReference type="GO" id="GO:0071596">
    <property type="term" value="P:ubiquitin-dependent protein catabolic process via the N-end rule pathway"/>
    <property type="evidence" value="ECO:0007669"/>
    <property type="project" value="InterPro"/>
</dbReference>
<reference evidence="4 5" key="1">
    <citation type="submission" date="2019-11" db="EMBL/GenBank/DDBJ databases">
        <title>Venatorbacter sp. nov. a predator of Campylobacter and other Gram-negative bacteria.</title>
        <authorList>
            <person name="Saeedi A."/>
            <person name="Cummings N.J."/>
            <person name="Connerton I.F."/>
            <person name="Connerton P.L."/>
        </authorList>
    </citation>
    <scope>NUCLEOTIDE SEQUENCE [LARGE SCALE GENOMIC DNA]</scope>
    <source>
        <strain evidence="4">XL5</strain>
    </source>
</reference>
<dbReference type="InterPro" id="IPR007471">
    <property type="entry name" value="N-end_Aminoacyl_Trfase_N"/>
</dbReference>
<dbReference type="PANTHER" id="PTHR21367">
    <property type="entry name" value="ARGININE-TRNA-PROTEIN TRANSFERASE 1"/>
    <property type="match status" value="1"/>
</dbReference>
<evidence type="ECO:0000313" key="5">
    <source>
        <dbReference type="Proteomes" id="UP000596074"/>
    </source>
</evidence>
<dbReference type="GO" id="GO:0004057">
    <property type="term" value="F:arginyl-tRNA--protein transferase activity"/>
    <property type="evidence" value="ECO:0007669"/>
    <property type="project" value="InterPro"/>
</dbReference>
<keyword evidence="5" id="KW-1185">Reference proteome</keyword>
<dbReference type="GO" id="GO:0005737">
    <property type="term" value="C:cytoplasm"/>
    <property type="evidence" value="ECO:0007669"/>
    <property type="project" value="UniProtKB-SubCell"/>
</dbReference>
<dbReference type="EMBL" id="CP046056">
    <property type="protein sequence ID" value="QQD24121.1"/>
    <property type="molecule type" value="Genomic_DNA"/>
</dbReference>
<keyword evidence="1" id="KW-0963">Cytoplasm</keyword>
<name>A0A9E8JS76_9GAMM</name>
<keyword evidence="1 4" id="KW-0808">Transferase</keyword>
<dbReference type="RefSeq" id="WP_228346677.1">
    <property type="nucleotide sequence ID" value="NZ_CP045550.1"/>
</dbReference>
<gene>
    <name evidence="1" type="primary">bpt</name>
    <name evidence="4" type="ORF">GJQ55_06355</name>
</gene>
<dbReference type="PIRSF" id="PIRSF037208">
    <property type="entry name" value="ATE_pro_prd"/>
    <property type="match status" value="1"/>
</dbReference>
<comment type="function">
    <text evidence="1">Functions in the N-end rule pathway of protein degradation where it conjugates Leu from its aminoacyl-tRNA to the N-termini of proteins containing an N-terminal aspartate or glutamate.</text>
</comment>
<organism evidence="4 5">
    <name type="scientific">Venatoribacter cucullus</name>
    <dbReference type="NCBI Taxonomy" id="2661630"/>
    <lineage>
        <taxon>Bacteria</taxon>
        <taxon>Pseudomonadati</taxon>
        <taxon>Pseudomonadota</taxon>
        <taxon>Gammaproteobacteria</taxon>
        <taxon>Oceanospirillales</taxon>
        <taxon>Oceanospirillaceae</taxon>
        <taxon>Venatoribacter</taxon>
    </lineage>
</organism>
<feature type="domain" description="N-end rule aminoacyl transferase C-terminal" evidence="3">
    <location>
        <begin position="108"/>
        <end position="227"/>
    </location>
</feature>
<dbReference type="InterPro" id="IPR017138">
    <property type="entry name" value="Asp_Glu_LeuTrfase"/>
</dbReference>
<evidence type="ECO:0000259" key="2">
    <source>
        <dbReference type="Pfam" id="PF04376"/>
    </source>
</evidence>
<evidence type="ECO:0000256" key="1">
    <source>
        <dbReference type="HAMAP-Rule" id="MF_00689"/>
    </source>
</evidence>
<dbReference type="NCBIfam" id="NF002342">
    <property type="entry name" value="PRK01305.1-3"/>
    <property type="match status" value="1"/>
</dbReference>
<dbReference type="Pfam" id="PF04376">
    <property type="entry name" value="ATE_N"/>
    <property type="match status" value="1"/>
</dbReference>